<dbReference type="AlphaFoldDB" id="A0A2S2R5J6"/>
<dbReference type="EMBL" id="GGMS01016078">
    <property type="protein sequence ID" value="MBY85281.1"/>
    <property type="molecule type" value="Transcribed_RNA"/>
</dbReference>
<dbReference type="SMART" id="SM00409">
    <property type="entry name" value="IG"/>
    <property type="match status" value="2"/>
</dbReference>
<dbReference type="InterPro" id="IPR007110">
    <property type="entry name" value="Ig-like_dom"/>
</dbReference>
<dbReference type="SMART" id="SM00408">
    <property type="entry name" value="IGc2"/>
    <property type="match status" value="2"/>
</dbReference>
<dbReference type="RefSeq" id="XP_025425424.1">
    <property type="nucleotide sequence ID" value="XM_025569639.1"/>
</dbReference>
<dbReference type="GO" id="GO:0050808">
    <property type="term" value="P:synapse organization"/>
    <property type="evidence" value="ECO:0007669"/>
    <property type="project" value="TreeGrafter"/>
</dbReference>
<name>A0A2S2R5J6_9HEMI</name>
<proteinExistence type="predicted"/>
<dbReference type="InterPro" id="IPR003599">
    <property type="entry name" value="Ig_sub"/>
</dbReference>
<dbReference type="InterPro" id="IPR036179">
    <property type="entry name" value="Ig-like_dom_sf"/>
</dbReference>
<evidence type="ECO:0000313" key="3">
    <source>
        <dbReference type="Proteomes" id="UP000694846"/>
    </source>
</evidence>
<dbReference type="GO" id="GO:0032589">
    <property type="term" value="C:neuron projection membrane"/>
    <property type="evidence" value="ECO:0007669"/>
    <property type="project" value="TreeGrafter"/>
</dbReference>
<feature type="domain" description="Ig-like" evidence="1">
    <location>
        <begin position="102"/>
        <end position="187"/>
    </location>
</feature>
<dbReference type="InterPro" id="IPR003598">
    <property type="entry name" value="Ig_sub2"/>
</dbReference>
<evidence type="ECO:0000313" key="4">
    <source>
        <dbReference type="RefSeq" id="XP_025425423.1"/>
    </source>
</evidence>
<dbReference type="PANTHER" id="PTHR23279">
    <property type="entry name" value="DEFECTIVE PROBOSCIS EXTENSION RESPONSE DPR -RELATED"/>
    <property type="match status" value="1"/>
</dbReference>
<accession>A0A2S2R5J6</accession>
<dbReference type="InterPro" id="IPR013783">
    <property type="entry name" value="Ig-like_fold"/>
</dbReference>
<dbReference type="PROSITE" id="PS50835">
    <property type="entry name" value="IG_LIKE"/>
    <property type="match status" value="2"/>
</dbReference>
<dbReference type="InterPro" id="IPR037448">
    <property type="entry name" value="Zig-8"/>
</dbReference>
<evidence type="ECO:0000259" key="1">
    <source>
        <dbReference type="PROSITE" id="PS50835"/>
    </source>
</evidence>
<dbReference type="Proteomes" id="UP000694846">
    <property type="component" value="Unplaced"/>
</dbReference>
<feature type="domain" description="Ig-like" evidence="1">
    <location>
        <begin position="205"/>
        <end position="308"/>
    </location>
</feature>
<sequence length="353" mass="40003">MATWYYWHNFGIHYLMFTITSIKMFLDAKSIVPAEINKDEVSPYWSFNETADISKYEDFDHKKFLEHELHLDVSDPATAIEAQPPVKLRTTTVAPSTPTPEPIIHVGTTNTTVQLGSTALLHCELANLTEKMVSWVRRRDWHILSSGVLTYINDGRFRVFHSEKSDDWDLRISPVAKIDNGTYECQVGTGTGIMTHYFNLFVIVPTAVISGNDEYHIGEGSSITLCCTIENSPVPPQYVLWYHNGKMISSSNFNKNGLNTDRLSISTDQVDRKIQSRLTITKVIQIDTGNYTCQPPNTDPDSTYIHITPEFDNTAAIQRHKSSNSSLLTIQLSFFSLTSILLIGHNGYRWVYL</sequence>
<dbReference type="SUPFAM" id="SSF48726">
    <property type="entry name" value="Immunoglobulin"/>
    <property type="match status" value="2"/>
</dbReference>
<dbReference type="CDD" id="cd00096">
    <property type="entry name" value="Ig"/>
    <property type="match status" value="1"/>
</dbReference>
<evidence type="ECO:0000313" key="5">
    <source>
        <dbReference type="RefSeq" id="XP_025425424.1"/>
    </source>
</evidence>
<evidence type="ECO:0000313" key="2">
    <source>
        <dbReference type="EMBL" id="MBY85281.1"/>
    </source>
</evidence>
<reference evidence="4 5" key="2">
    <citation type="submission" date="2025-04" db="UniProtKB">
        <authorList>
            <consortium name="RefSeq"/>
        </authorList>
    </citation>
    <scope>IDENTIFICATION</scope>
    <source>
        <tissue evidence="4 5">Whole body</tissue>
    </source>
</reference>
<gene>
    <name evidence="2" type="primary">Cntn3</name>
    <name evidence="4 5" type="synonym">LOC112694229</name>
    <name evidence="2" type="ORF">g.148757</name>
</gene>
<organism evidence="2">
    <name type="scientific">Sipha flava</name>
    <name type="common">yellow sugarcane aphid</name>
    <dbReference type="NCBI Taxonomy" id="143950"/>
    <lineage>
        <taxon>Eukaryota</taxon>
        <taxon>Metazoa</taxon>
        <taxon>Ecdysozoa</taxon>
        <taxon>Arthropoda</taxon>
        <taxon>Hexapoda</taxon>
        <taxon>Insecta</taxon>
        <taxon>Pterygota</taxon>
        <taxon>Neoptera</taxon>
        <taxon>Paraneoptera</taxon>
        <taxon>Hemiptera</taxon>
        <taxon>Sternorrhyncha</taxon>
        <taxon>Aphidomorpha</taxon>
        <taxon>Aphidoidea</taxon>
        <taxon>Aphididae</taxon>
        <taxon>Sipha</taxon>
    </lineage>
</organism>
<reference evidence="2" key="1">
    <citation type="submission" date="2018-04" db="EMBL/GenBank/DDBJ databases">
        <title>Transcriptome assembly of Sipha flava.</title>
        <authorList>
            <person name="Scully E.D."/>
            <person name="Geib S.M."/>
            <person name="Palmer N.A."/>
            <person name="Koch K."/>
            <person name="Bradshaw J."/>
            <person name="Heng-Moss T."/>
            <person name="Sarath G."/>
        </authorList>
    </citation>
    <scope>NUCLEOTIDE SEQUENCE</scope>
</reference>
<dbReference type="InterPro" id="IPR013106">
    <property type="entry name" value="Ig_V-set"/>
</dbReference>
<keyword evidence="3" id="KW-1185">Reference proteome</keyword>
<dbReference type="RefSeq" id="XP_025425423.1">
    <property type="nucleotide sequence ID" value="XM_025569638.1"/>
</dbReference>
<protein>
    <submittedName>
        <fullName evidence="2">Contactin-3</fullName>
    </submittedName>
    <submittedName>
        <fullName evidence="4 5">Neuronal growth regulator 1-like</fullName>
    </submittedName>
</protein>
<dbReference type="OrthoDB" id="10031887at2759"/>
<dbReference type="PANTHER" id="PTHR23279:SF45">
    <property type="entry name" value="DEFECTIVE PROBOSCIS EXTENSION RESPONSE 12, ISOFORM C"/>
    <property type="match status" value="1"/>
</dbReference>
<dbReference type="Gene3D" id="2.60.40.10">
    <property type="entry name" value="Immunoglobulins"/>
    <property type="match status" value="2"/>
</dbReference>
<dbReference type="Pfam" id="PF07686">
    <property type="entry name" value="V-set"/>
    <property type="match status" value="1"/>
</dbReference>
<dbReference type="Pfam" id="PF13927">
    <property type="entry name" value="Ig_3"/>
    <property type="match status" value="1"/>
</dbReference>